<dbReference type="Proteomes" id="UP000095281">
    <property type="component" value="Unplaced"/>
</dbReference>
<sequence length="68" mass="7770">MLLNISSASNGPILFVNSEDYRNAYLEEFKKIKLIFLKERTSNIIRASPNQIIMVAPKNNFNTQLPLS</sequence>
<evidence type="ECO:0000313" key="2">
    <source>
        <dbReference type="WBParaSite" id="MhA1_Contig1637.frz3.gene4"/>
    </source>
</evidence>
<dbReference type="WBParaSite" id="MhA1_Contig1637.frz3.gene4">
    <property type="protein sequence ID" value="MhA1_Contig1637.frz3.gene4"/>
    <property type="gene ID" value="MhA1_Contig1637.frz3.gene4"/>
</dbReference>
<accession>A0A1I8B8R3</accession>
<keyword evidence="1" id="KW-1185">Reference proteome</keyword>
<evidence type="ECO:0000313" key="1">
    <source>
        <dbReference type="Proteomes" id="UP000095281"/>
    </source>
</evidence>
<proteinExistence type="predicted"/>
<reference evidence="2" key="1">
    <citation type="submission" date="2016-11" db="UniProtKB">
        <authorList>
            <consortium name="WormBaseParasite"/>
        </authorList>
    </citation>
    <scope>IDENTIFICATION</scope>
</reference>
<organism evidence="1 2">
    <name type="scientific">Meloidogyne hapla</name>
    <name type="common">Root-knot nematode worm</name>
    <dbReference type="NCBI Taxonomy" id="6305"/>
    <lineage>
        <taxon>Eukaryota</taxon>
        <taxon>Metazoa</taxon>
        <taxon>Ecdysozoa</taxon>
        <taxon>Nematoda</taxon>
        <taxon>Chromadorea</taxon>
        <taxon>Rhabditida</taxon>
        <taxon>Tylenchina</taxon>
        <taxon>Tylenchomorpha</taxon>
        <taxon>Tylenchoidea</taxon>
        <taxon>Meloidogynidae</taxon>
        <taxon>Meloidogyninae</taxon>
        <taxon>Meloidogyne</taxon>
    </lineage>
</organism>
<name>A0A1I8B8R3_MELHA</name>
<dbReference type="AlphaFoldDB" id="A0A1I8B8R3"/>
<protein>
    <submittedName>
        <fullName evidence="2">DUF1330 domain-containing protein</fullName>
    </submittedName>
</protein>